<keyword evidence="2" id="KW-0812">Transmembrane</keyword>
<feature type="compositionally biased region" description="Low complexity" evidence="1">
    <location>
        <begin position="116"/>
        <end position="131"/>
    </location>
</feature>
<protein>
    <recommendedName>
        <fullName evidence="5">Cellulose synthase</fullName>
    </recommendedName>
</protein>
<evidence type="ECO:0000313" key="3">
    <source>
        <dbReference type="EMBL" id="RAG83517.1"/>
    </source>
</evidence>
<gene>
    <name evidence="3" type="ORF">DN069_22065</name>
</gene>
<keyword evidence="2" id="KW-0472">Membrane</keyword>
<proteinExistence type="predicted"/>
<evidence type="ECO:0000256" key="2">
    <source>
        <dbReference type="SAM" id="Phobius"/>
    </source>
</evidence>
<reference evidence="3 4" key="1">
    <citation type="submission" date="2018-06" db="EMBL/GenBank/DDBJ databases">
        <title>Streptacidiphilus pinicola sp. nov., isolated from pine grove soil.</title>
        <authorList>
            <person name="Roh S.G."/>
            <person name="Park S."/>
            <person name="Kim M.-K."/>
            <person name="Yun B.-R."/>
            <person name="Park J."/>
            <person name="Kim M.J."/>
            <person name="Kim Y.S."/>
            <person name="Kim S.B."/>
        </authorList>
    </citation>
    <scope>NUCLEOTIDE SEQUENCE [LARGE SCALE GENOMIC DNA]</scope>
    <source>
        <strain evidence="3 4">MMS16-CNU450</strain>
    </source>
</reference>
<evidence type="ECO:0000313" key="4">
    <source>
        <dbReference type="Proteomes" id="UP000248889"/>
    </source>
</evidence>
<feature type="region of interest" description="Disordered" evidence="1">
    <location>
        <begin position="93"/>
        <end position="135"/>
    </location>
</feature>
<evidence type="ECO:0000256" key="1">
    <source>
        <dbReference type="SAM" id="MobiDB-lite"/>
    </source>
</evidence>
<dbReference type="OrthoDB" id="3874288at2"/>
<keyword evidence="4" id="KW-1185">Reference proteome</keyword>
<sequence length="150" mass="15688">MTAIICMALSALGVVIAVTTASRGRFRAALRWLAVALVPTGLYLTGLVTVFRNIGTTLADWGSHLVFDPKVWVGVVMLCATVLLLLATGVRAGRGRRRGKEQGEVPARGGKPGTPPGRAAGAALPARSEAPTADLGDFSDVEEILKRRGI</sequence>
<dbReference type="AlphaFoldDB" id="A0A2X0IG67"/>
<accession>A0A2X0IG67</accession>
<organism evidence="3 4">
    <name type="scientific">Streptacidiphilus pinicola</name>
    <dbReference type="NCBI Taxonomy" id="2219663"/>
    <lineage>
        <taxon>Bacteria</taxon>
        <taxon>Bacillati</taxon>
        <taxon>Actinomycetota</taxon>
        <taxon>Actinomycetes</taxon>
        <taxon>Kitasatosporales</taxon>
        <taxon>Streptomycetaceae</taxon>
        <taxon>Streptacidiphilus</taxon>
    </lineage>
</organism>
<evidence type="ECO:0008006" key="5">
    <source>
        <dbReference type="Google" id="ProtNLM"/>
    </source>
</evidence>
<comment type="caution">
    <text evidence="3">The sequence shown here is derived from an EMBL/GenBank/DDBJ whole genome shotgun (WGS) entry which is preliminary data.</text>
</comment>
<keyword evidence="2" id="KW-1133">Transmembrane helix</keyword>
<dbReference type="EMBL" id="QKYN01000086">
    <property type="protein sequence ID" value="RAG83517.1"/>
    <property type="molecule type" value="Genomic_DNA"/>
</dbReference>
<feature type="transmembrane region" description="Helical" evidence="2">
    <location>
        <begin position="32"/>
        <end position="51"/>
    </location>
</feature>
<feature type="transmembrane region" description="Helical" evidence="2">
    <location>
        <begin position="71"/>
        <end position="90"/>
    </location>
</feature>
<dbReference type="Proteomes" id="UP000248889">
    <property type="component" value="Unassembled WGS sequence"/>
</dbReference>
<dbReference type="RefSeq" id="WP_111503451.1">
    <property type="nucleotide sequence ID" value="NZ_QKYN01000086.1"/>
</dbReference>
<name>A0A2X0IG67_9ACTN</name>